<protein>
    <submittedName>
        <fullName evidence="3">Retrovirus-related Pol polyprotein from transposon RE1</fullName>
    </submittedName>
</protein>
<dbReference type="Proteomes" id="UP000499080">
    <property type="component" value="Unassembled WGS sequence"/>
</dbReference>
<name>A0A4Y2CP74_ARAVE</name>
<gene>
    <name evidence="3" type="primary">RE1_118</name>
    <name evidence="3" type="ORF">AVEN_94817_1</name>
</gene>
<dbReference type="InterPro" id="IPR013103">
    <property type="entry name" value="RVT_2"/>
</dbReference>
<evidence type="ECO:0000256" key="1">
    <source>
        <dbReference type="SAM" id="MobiDB-lite"/>
    </source>
</evidence>
<feature type="region of interest" description="Disordered" evidence="1">
    <location>
        <begin position="43"/>
        <end position="63"/>
    </location>
</feature>
<comment type="caution">
    <text evidence="3">The sequence shown here is derived from an EMBL/GenBank/DDBJ whole genome shotgun (WGS) entry which is preliminary data.</text>
</comment>
<proteinExistence type="predicted"/>
<dbReference type="OrthoDB" id="6469140at2759"/>
<keyword evidence="4" id="KW-1185">Reference proteome</keyword>
<evidence type="ECO:0000259" key="2">
    <source>
        <dbReference type="Pfam" id="PF07727"/>
    </source>
</evidence>
<reference evidence="3 4" key="1">
    <citation type="journal article" date="2019" name="Sci. Rep.">
        <title>Orb-weaving spider Araneus ventricosus genome elucidates the spidroin gene catalogue.</title>
        <authorList>
            <person name="Kono N."/>
            <person name="Nakamura H."/>
            <person name="Ohtoshi R."/>
            <person name="Moran D.A.P."/>
            <person name="Shinohara A."/>
            <person name="Yoshida Y."/>
            <person name="Fujiwara M."/>
            <person name="Mori M."/>
            <person name="Tomita M."/>
            <person name="Arakawa K."/>
        </authorList>
    </citation>
    <scope>NUCLEOTIDE SEQUENCE [LARGE SCALE GENOMIC DNA]</scope>
</reference>
<sequence length="206" mass="23612">MERREFTAGKIETELILEANRLQLMKQDLEKAETVLFGSASTSRKSSAVPGGEDAVPGDSSGNKWYQKEDGKEIASKWCDAMDREINVMIGRKVWDLVDLPEKAKVLGNRWVYTLKHDENNIVVRFKARLVAQGNTKFKGESFDEMFSQVINFSIVRLFFSICVSLWKWTRVQVDINNAYLYANLDATVYMRQPTGHEREPHTVCP</sequence>
<feature type="domain" description="Reverse transcriptase Ty1/copia-type" evidence="2">
    <location>
        <begin position="93"/>
        <end position="200"/>
    </location>
</feature>
<dbReference type="EMBL" id="BGPR01000215">
    <property type="protein sequence ID" value="GBM05547.1"/>
    <property type="molecule type" value="Genomic_DNA"/>
</dbReference>
<accession>A0A4Y2CP74</accession>
<organism evidence="3 4">
    <name type="scientific">Araneus ventricosus</name>
    <name type="common">Orbweaver spider</name>
    <name type="synonym">Epeira ventricosa</name>
    <dbReference type="NCBI Taxonomy" id="182803"/>
    <lineage>
        <taxon>Eukaryota</taxon>
        <taxon>Metazoa</taxon>
        <taxon>Ecdysozoa</taxon>
        <taxon>Arthropoda</taxon>
        <taxon>Chelicerata</taxon>
        <taxon>Arachnida</taxon>
        <taxon>Araneae</taxon>
        <taxon>Araneomorphae</taxon>
        <taxon>Entelegynae</taxon>
        <taxon>Araneoidea</taxon>
        <taxon>Araneidae</taxon>
        <taxon>Araneus</taxon>
    </lineage>
</organism>
<dbReference type="AlphaFoldDB" id="A0A4Y2CP74"/>
<evidence type="ECO:0000313" key="3">
    <source>
        <dbReference type="EMBL" id="GBM05547.1"/>
    </source>
</evidence>
<dbReference type="Pfam" id="PF07727">
    <property type="entry name" value="RVT_2"/>
    <property type="match status" value="1"/>
</dbReference>
<evidence type="ECO:0000313" key="4">
    <source>
        <dbReference type="Proteomes" id="UP000499080"/>
    </source>
</evidence>